<proteinExistence type="predicted"/>
<organism evidence="1 2">
    <name type="scientific">Citrullus colocynthis</name>
    <name type="common">colocynth</name>
    <dbReference type="NCBI Taxonomy" id="252529"/>
    <lineage>
        <taxon>Eukaryota</taxon>
        <taxon>Viridiplantae</taxon>
        <taxon>Streptophyta</taxon>
        <taxon>Embryophyta</taxon>
        <taxon>Tracheophyta</taxon>
        <taxon>Spermatophyta</taxon>
        <taxon>Magnoliopsida</taxon>
        <taxon>eudicotyledons</taxon>
        <taxon>Gunneridae</taxon>
        <taxon>Pentapetalae</taxon>
        <taxon>rosids</taxon>
        <taxon>fabids</taxon>
        <taxon>Cucurbitales</taxon>
        <taxon>Cucurbitaceae</taxon>
        <taxon>Benincaseae</taxon>
        <taxon>Citrullus</taxon>
    </lineage>
</organism>
<gene>
    <name evidence="1" type="ORF">CITCOLO1_LOCUS3688</name>
</gene>
<sequence>MKIGLYSVKSFVTRLIVATLLGLFSGSLKINPNFSLTNLYLCLKLNLTASSIWDNKSLINPQVKLGDVATLEHLVFENDFLKGS</sequence>
<name>A0ABP0XWC4_9ROSI</name>
<dbReference type="Proteomes" id="UP001642487">
    <property type="component" value="Chromosome 10"/>
</dbReference>
<protein>
    <submittedName>
        <fullName evidence="1">Uncharacterized protein</fullName>
    </submittedName>
</protein>
<evidence type="ECO:0000313" key="2">
    <source>
        <dbReference type="Proteomes" id="UP001642487"/>
    </source>
</evidence>
<reference evidence="1 2" key="1">
    <citation type="submission" date="2024-03" db="EMBL/GenBank/DDBJ databases">
        <authorList>
            <person name="Gkanogiannis A."/>
            <person name="Becerra Lopez-Lavalle L."/>
        </authorList>
    </citation>
    <scope>NUCLEOTIDE SEQUENCE [LARGE SCALE GENOMIC DNA]</scope>
</reference>
<dbReference type="EMBL" id="OZ021744">
    <property type="protein sequence ID" value="CAK9312012.1"/>
    <property type="molecule type" value="Genomic_DNA"/>
</dbReference>
<keyword evidence="2" id="KW-1185">Reference proteome</keyword>
<evidence type="ECO:0000313" key="1">
    <source>
        <dbReference type="EMBL" id="CAK9312012.1"/>
    </source>
</evidence>
<accession>A0ABP0XWC4</accession>